<proteinExistence type="inferred from homology"/>
<dbReference type="PANTHER" id="PTHR42743">
    <property type="entry name" value="AMINO-ACID AMINOTRANSFERASE"/>
    <property type="match status" value="1"/>
</dbReference>
<dbReference type="NCBIfam" id="NF005886">
    <property type="entry name" value="PRK07849.1-1"/>
    <property type="match status" value="1"/>
</dbReference>
<evidence type="ECO:0000256" key="1">
    <source>
        <dbReference type="ARBA" id="ARBA00009320"/>
    </source>
</evidence>
<dbReference type="EMBL" id="CP008944">
    <property type="protein sequence ID" value="AIG64642.1"/>
    <property type="molecule type" value="Genomic_DNA"/>
</dbReference>
<keyword evidence="3" id="KW-1185">Reference proteome</keyword>
<dbReference type="Gene3D" id="3.20.10.10">
    <property type="entry name" value="D-amino Acid Aminotransferase, subunit A, domain 2"/>
    <property type="match status" value="1"/>
</dbReference>
<dbReference type="InterPro" id="IPR001544">
    <property type="entry name" value="Aminotrans_IV"/>
</dbReference>
<dbReference type="Pfam" id="PF01063">
    <property type="entry name" value="Aminotran_4"/>
    <property type="match status" value="1"/>
</dbReference>
<dbReference type="Gene3D" id="3.30.470.10">
    <property type="match status" value="1"/>
</dbReference>
<dbReference type="SUPFAM" id="SSF56752">
    <property type="entry name" value="D-aminoacid aminotransferase-like PLP-dependent enzymes"/>
    <property type="match status" value="1"/>
</dbReference>
<sequence length="309" mass="33669">MAALQHSRAPIIFVLEPFGGSIRRNNPNLPFIFWDDAAVTRGDGVFETLLVHRGRPVNFELHARRFVASSRALDLPASDLDYWRRALDEACQAWVAERGEDCDARCVCTLTRGRAATGRPSAWLVLSDVGEPTLTARARGVTVMTTPRAQVPAAHPPAWAPGAAKTLNYAENMAALRYARDHGCDDALFIDPAHAHPERGPRVLEAATAGLILAKQRHRLRAPRAGQESLTSTTQQALFAHAEAAGWRVKQRDIYLRDLRKADSVWLVSSVRGATRVLAIDGKVLEPGPETEEVRALAGEALLGESVAG</sequence>
<dbReference type="InterPro" id="IPR036038">
    <property type="entry name" value="Aminotransferase-like"/>
</dbReference>
<accession>A0ABM5QPD4</accession>
<dbReference type="RefSeq" id="WP_038606605.1">
    <property type="nucleotide sequence ID" value="NZ_CP008944.1"/>
</dbReference>
<organism evidence="2 3">
    <name type="scientific">Corynebacterium atypicum</name>
    <dbReference type="NCBI Taxonomy" id="191610"/>
    <lineage>
        <taxon>Bacteria</taxon>
        <taxon>Bacillati</taxon>
        <taxon>Actinomycetota</taxon>
        <taxon>Actinomycetes</taxon>
        <taxon>Mycobacteriales</taxon>
        <taxon>Corynebacteriaceae</taxon>
        <taxon>Corynebacterium</taxon>
    </lineage>
</organism>
<gene>
    <name evidence="2" type="ORF">CATYP_08780</name>
</gene>
<name>A0ABM5QPD4_9CORY</name>
<comment type="similarity">
    <text evidence="1">Belongs to the class-IV pyridoxal-phosphate-dependent aminotransferase family.</text>
</comment>
<protein>
    <recommendedName>
        <fullName evidence="4">4-amino-4-deoxychorismate lyase</fullName>
    </recommendedName>
</protein>
<dbReference type="InterPro" id="IPR043132">
    <property type="entry name" value="BCAT-like_C"/>
</dbReference>
<dbReference type="InterPro" id="IPR043131">
    <property type="entry name" value="BCAT-like_N"/>
</dbReference>
<dbReference type="Proteomes" id="UP000028504">
    <property type="component" value="Chromosome"/>
</dbReference>
<evidence type="ECO:0000313" key="3">
    <source>
        <dbReference type="Proteomes" id="UP000028504"/>
    </source>
</evidence>
<evidence type="ECO:0000313" key="2">
    <source>
        <dbReference type="EMBL" id="AIG64642.1"/>
    </source>
</evidence>
<evidence type="ECO:0008006" key="4">
    <source>
        <dbReference type="Google" id="ProtNLM"/>
    </source>
</evidence>
<dbReference type="InterPro" id="IPR050571">
    <property type="entry name" value="Class-IV_PLP-Dep_Aminotrnsfr"/>
</dbReference>
<dbReference type="PANTHER" id="PTHR42743:SF11">
    <property type="entry name" value="AMINODEOXYCHORISMATE LYASE"/>
    <property type="match status" value="1"/>
</dbReference>
<reference evidence="2 3" key="1">
    <citation type="submission" date="2014-07" db="EMBL/GenBank/DDBJ databases">
        <title>Complete genome sequence of Corynebacterium atypicum DSM 44849: identifiction of the mycolic acid biosynthesis genes.</title>
        <authorList>
            <person name="Tippelt A."/>
            <person name="Mollmann S."/>
            <person name="Albersmeier A."/>
            <person name="Jaenicke S."/>
            <person name="Ruckert C."/>
            <person name="Tauch A."/>
        </authorList>
    </citation>
    <scope>NUCLEOTIDE SEQUENCE [LARGE SCALE GENOMIC DNA]</scope>
    <source>
        <strain evidence="2 3">R2070</strain>
    </source>
</reference>